<sequence>MIMAGLLLGFPSCTGDFEEIDTSETNPLSGPLPSYFLMMLNKGASGDYQRKQHLYENMYCQYFSDTKHGGDRYVSQEGWHAALWRDCYLDLIPASRLILESTTEAQMNMKAQVIIWRAWILLRITDAYGSIPYFVPLAGTSASEYDFNTPYDTQKEIYYDLFEQLKEAEKMIDDSNVMPVNTFTDADVIYGGDMAKWKKFSASLRLRMAMQISKVDPDKAKAEGESALSSPIIGSNADNAMLAQDFNFGLRHPMPSMKSWREAMMSEPMEKVLEETAEIVDPRQRWFYDPAESDGGYNGLTVGLTRSEQDGMGDRKKIFSNFGPWFDNDKAMDLFVYSEICFLKAEAAMLKWAGAGDMTENYNEGVKASFEHINNTATAEAKKNVGEISEEEMEKYLNSPNVSLEGGEHLRKISTQKWLAVFPDGCVGWASFRRTGFPSELTPPANVSPDCDVPLGKFILRIKYLEQEHDNNGDNVTQALDGKPDSNMTPVWWDVD</sequence>
<accession>A0AAU9CQ40</accession>
<name>A0AAU9CQ40_9BACT</name>
<evidence type="ECO:0000313" key="2">
    <source>
        <dbReference type="EMBL" id="BDD08499.1"/>
    </source>
</evidence>
<protein>
    <recommendedName>
        <fullName evidence="4">SusD/RagB family nutrient-binding outer membrane lipoprotein</fullName>
    </recommendedName>
</protein>
<dbReference type="InterPro" id="IPR011990">
    <property type="entry name" value="TPR-like_helical_dom_sf"/>
</dbReference>
<dbReference type="InterPro" id="IPR024302">
    <property type="entry name" value="SusD-like"/>
</dbReference>
<dbReference type="AlphaFoldDB" id="A0AAU9CQ40"/>
<dbReference type="EMBL" id="AP025314">
    <property type="protein sequence ID" value="BDD08499.1"/>
    <property type="molecule type" value="Genomic_DNA"/>
</dbReference>
<evidence type="ECO:0000256" key="1">
    <source>
        <dbReference type="SAM" id="MobiDB-lite"/>
    </source>
</evidence>
<organism evidence="2 3">
    <name type="scientific">Fulvitalea axinellae</name>
    <dbReference type="NCBI Taxonomy" id="1182444"/>
    <lineage>
        <taxon>Bacteria</taxon>
        <taxon>Pseudomonadati</taxon>
        <taxon>Bacteroidota</taxon>
        <taxon>Cytophagia</taxon>
        <taxon>Cytophagales</taxon>
        <taxon>Persicobacteraceae</taxon>
        <taxon>Fulvitalea</taxon>
    </lineage>
</organism>
<evidence type="ECO:0008006" key="4">
    <source>
        <dbReference type="Google" id="ProtNLM"/>
    </source>
</evidence>
<dbReference type="Gene3D" id="1.25.40.390">
    <property type="match status" value="1"/>
</dbReference>
<proteinExistence type="predicted"/>
<keyword evidence="3" id="KW-1185">Reference proteome</keyword>
<dbReference type="Proteomes" id="UP001348817">
    <property type="component" value="Chromosome"/>
</dbReference>
<dbReference type="KEGG" id="fax:FUAX_09310"/>
<reference evidence="2 3" key="1">
    <citation type="submission" date="2021-12" db="EMBL/GenBank/DDBJ databases">
        <title>Genome sequencing of bacteria with rrn-lacking chromosome and rrn-plasmid.</title>
        <authorList>
            <person name="Anda M."/>
            <person name="Iwasaki W."/>
        </authorList>
    </citation>
    <scope>NUCLEOTIDE SEQUENCE [LARGE SCALE GENOMIC DNA]</scope>
    <source>
        <strain evidence="2 3">DSM 100852</strain>
    </source>
</reference>
<feature type="region of interest" description="Disordered" evidence="1">
    <location>
        <begin position="473"/>
        <end position="496"/>
    </location>
</feature>
<evidence type="ECO:0000313" key="3">
    <source>
        <dbReference type="Proteomes" id="UP001348817"/>
    </source>
</evidence>
<gene>
    <name evidence="2" type="ORF">FUAX_09310</name>
</gene>
<dbReference type="Pfam" id="PF12741">
    <property type="entry name" value="SusD-like"/>
    <property type="match status" value="1"/>
</dbReference>
<dbReference type="SUPFAM" id="SSF48452">
    <property type="entry name" value="TPR-like"/>
    <property type="match status" value="1"/>
</dbReference>